<reference evidence="2 3" key="1">
    <citation type="submission" date="2024-06" db="EMBL/GenBank/DDBJ databases">
        <authorList>
            <person name="Kraege A."/>
            <person name="Thomma B."/>
        </authorList>
    </citation>
    <scope>NUCLEOTIDE SEQUENCE [LARGE SCALE GENOMIC DNA]</scope>
</reference>
<sequence>MASLPQPWHVHERQMRGHPVELQVPQRFGAHDGRLPIGEEECQQGLQNMRLPPQLPPIPTHMPLGRPLYSSQGQYPQQFLRDEDMRPQRAV</sequence>
<evidence type="ECO:0000313" key="2">
    <source>
        <dbReference type="EMBL" id="CAL5225387.1"/>
    </source>
</evidence>
<feature type="compositionally biased region" description="Basic and acidic residues" evidence="1">
    <location>
        <begin position="80"/>
        <end position="91"/>
    </location>
</feature>
<protein>
    <submittedName>
        <fullName evidence="2">G8194 protein</fullName>
    </submittedName>
</protein>
<organism evidence="2 3">
    <name type="scientific">Coccomyxa viridis</name>
    <dbReference type="NCBI Taxonomy" id="1274662"/>
    <lineage>
        <taxon>Eukaryota</taxon>
        <taxon>Viridiplantae</taxon>
        <taxon>Chlorophyta</taxon>
        <taxon>core chlorophytes</taxon>
        <taxon>Trebouxiophyceae</taxon>
        <taxon>Trebouxiophyceae incertae sedis</taxon>
        <taxon>Coccomyxaceae</taxon>
        <taxon>Coccomyxa</taxon>
    </lineage>
</organism>
<evidence type="ECO:0000256" key="1">
    <source>
        <dbReference type="SAM" id="MobiDB-lite"/>
    </source>
</evidence>
<keyword evidence="3" id="KW-1185">Reference proteome</keyword>
<gene>
    <name evidence="2" type="primary">g8194</name>
    <name evidence="2" type="ORF">VP750_LOCUS7046</name>
</gene>
<accession>A0ABP1G6A2</accession>
<feature type="region of interest" description="Disordered" evidence="1">
    <location>
        <begin position="49"/>
        <end position="91"/>
    </location>
</feature>
<evidence type="ECO:0000313" key="3">
    <source>
        <dbReference type="Proteomes" id="UP001497392"/>
    </source>
</evidence>
<dbReference type="Proteomes" id="UP001497392">
    <property type="component" value="Unassembled WGS sequence"/>
</dbReference>
<dbReference type="EMBL" id="CAXHTA020000012">
    <property type="protein sequence ID" value="CAL5225387.1"/>
    <property type="molecule type" value="Genomic_DNA"/>
</dbReference>
<proteinExistence type="predicted"/>
<name>A0ABP1G6A2_9CHLO</name>
<comment type="caution">
    <text evidence="2">The sequence shown here is derived from an EMBL/GenBank/DDBJ whole genome shotgun (WGS) entry which is preliminary data.</text>
</comment>